<dbReference type="Proteomes" id="UP001207742">
    <property type="component" value="Unassembled WGS sequence"/>
</dbReference>
<dbReference type="InterPro" id="IPR029058">
    <property type="entry name" value="AB_hydrolase_fold"/>
</dbReference>
<dbReference type="PANTHER" id="PTHR37017">
    <property type="entry name" value="AB HYDROLASE-1 DOMAIN-CONTAINING PROTEIN-RELATED"/>
    <property type="match status" value="1"/>
</dbReference>
<gene>
    <name evidence="3" type="ORF">OL497_11325</name>
</gene>
<proteinExistence type="predicted"/>
<reference evidence="3 4" key="1">
    <citation type="submission" date="2022-10" db="EMBL/GenBank/DDBJ databases">
        <title>Chitinophaga nivalis PC15 sp. nov., isolated from Pyeongchang county, South Korea.</title>
        <authorList>
            <person name="Trinh H.N."/>
        </authorList>
    </citation>
    <scope>NUCLEOTIDE SEQUENCE [LARGE SCALE GENOMIC DNA]</scope>
    <source>
        <strain evidence="3 4">PC14</strain>
    </source>
</reference>
<keyword evidence="3" id="KW-0378">Hydrolase</keyword>
<dbReference type="InterPro" id="IPR052897">
    <property type="entry name" value="Sec-Metab_Biosynth_Hydrolase"/>
</dbReference>
<protein>
    <submittedName>
        <fullName evidence="3">Alpha/beta hydrolase</fullName>
    </submittedName>
</protein>
<evidence type="ECO:0000313" key="3">
    <source>
        <dbReference type="EMBL" id="MCW3484488.1"/>
    </source>
</evidence>
<dbReference type="RefSeq" id="WP_264730144.1">
    <property type="nucleotide sequence ID" value="NZ_JAPDNR010000001.1"/>
</dbReference>
<comment type="caution">
    <text evidence="3">The sequence shown here is derived from an EMBL/GenBank/DDBJ whole genome shotgun (WGS) entry which is preliminary data.</text>
</comment>
<evidence type="ECO:0000313" key="4">
    <source>
        <dbReference type="Proteomes" id="UP001207742"/>
    </source>
</evidence>
<dbReference type="Gene3D" id="3.40.50.1820">
    <property type="entry name" value="alpha/beta hydrolase"/>
    <property type="match status" value="1"/>
</dbReference>
<organism evidence="3 4">
    <name type="scientific">Chitinophaga nivalis</name>
    <dbReference type="NCBI Taxonomy" id="2991709"/>
    <lineage>
        <taxon>Bacteria</taxon>
        <taxon>Pseudomonadati</taxon>
        <taxon>Bacteroidota</taxon>
        <taxon>Chitinophagia</taxon>
        <taxon>Chitinophagales</taxon>
        <taxon>Chitinophagaceae</taxon>
        <taxon>Chitinophaga</taxon>
    </lineage>
</organism>
<name>A0ABT3IKK7_9BACT</name>
<feature type="chain" id="PRO_5045958434" evidence="1">
    <location>
        <begin position="28"/>
        <end position="269"/>
    </location>
</feature>
<sequence length="269" mass="30457">MQSKVSKLIFCCLLLWVIQVTIMPAQAQQGKKGQTWVLVHGAWHGGWCWQQVSSRLREQGNTVYTPTLSGLGESRHLSHQYIDLETHITDIVNLLIMEDLHEVVLVGHSYAGIVIAGVVDRVPERISKVVWLDALIARNGESALSALSKEGRELLKKQAAPYHNISTAIWPAETFGVVDAAQQKWVNERLFLQPFKTFTQPLVLKHPYGNQRPMYYIACIDPWLEGLKHFAKRVEQDKNWHYYTLKAGHDAMVTAPAELTTLLLDIGQQ</sequence>
<evidence type="ECO:0000256" key="1">
    <source>
        <dbReference type="SAM" id="SignalP"/>
    </source>
</evidence>
<feature type="signal peptide" evidence="1">
    <location>
        <begin position="1"/>
        <end position="27"/>
    </location>
</feature>
<dbReference type="EMBL" id="JAPDNS010000001">
    <property type="protein sequence ID" value="MCW3484488.1"/>
    <property type="molecule type" value="Genomic_DNA"/>
</dbReference>
<dbReference type="GO" id="GO:0016787">
    <property type="term" value="F:hydrolase activity"/>
    <property type="evidence" value="ECO:0007669"/>
    <property type="project" value="UniProtKB-KW"/>
</dbReference>
<dbReference type="SUPFAM" id="SSF53474">
    <property type="entry name" value="alpha/beta-Hydrolases"/>
    <property type="match status" value="1"/>
</dbReference>
<keyword evidence="4" id="KW-1185">Reference proteome</keyword>
<dbReference type="InterPro" id="IPR000073">
    <property type="entry name" value="AB_hydrolase_1"/>
</dbReference>
<dbReference type="PANTHER" id="PTHR37017:SF11">
    <property type="entry name" value="ESTERASE_LIPASE_THIOESTERASE DOMAIN-CONTAINING PROTEIN"/>
    <property type="match status" value="1"/>
</dbReference>
<keyword evidence="1" id="KW-0732">Signal</keyword>
<dbReference type="Pfam" id="PF12697">
    <property type="entry name" value="Abhydrolase_6"/>
    <property type="match status" value="1"/>
</dbReference>
<accession>A0ABT3IKK7</accession>
<evidence type="ECO:0000259" key="2">
    <source>
        <dbReference type="Pfam" id="PF12697"/>
    </source>
</evidence>
<feature type="domain" description="AB hydrolase-1" evidence="2">
    <location>
        <begin position="37"/>
        <end position="259"/>
    </location>
</feature>